<gene>
    <name evidence="1" type="ORF">SCARR_05478</name>
</gene>
<keyword evidence="2" id="KW-1185">Reference proteome</keyword>
<dbReference type="AlphaFoldDB" id="A0A6C2UVE7"/>
<reference evidence="1 2" key="1">
    <citation type="submission" date="2019-04" db="EMBL/GenBank/DDBJ databases">
        <authorList>
            <person name="Van Vliet M D."/>
        </authorList>
    </citation>
    <scope>NUCLEOTIDE SEQUENCE [LARGE SCALE GENOMIC DNA]</scope>
    <source>
        <strain evidence="1 2">F21</strain>
    </source>
</reference>
<dbReference type="Proteomes" id="UP000346198">
    <property type="component" value="Unassembled WGS sequence"/>
</dbReference>
<evidence type="ECO:0000313" key="1">
    <source>
        <dbReference type="EMBL" id="VGO23371.1"/>
    </source>
</evidence>
<name>A0A6C2UVE7_9BACT</name>
<organism evidence="1 2">
    <name type="scientific">Pontiella sulfatireligans</name>
    <dbReference type="NCBI Taxonomy" id="2750658"/>
    <lineage>
        <taxon>Bacteria</taxon>
        <taxon>Pseudomonadati</taxon>
        <taxon>Kiritimatiellota</taxon>
        <taxon>Kiritimatiellia</taxon>
        <taxon>Kiritimatiellales</taxon>
        <taxon>Pontiellaceae</taxon>
        <taxon>Pontiella</taxon>
    </lineage>
</organism>
<sequence length="125" mass="14157">MAIELRFSNRNSRVDIVCTGLLSSKEARSMPDKAFAPETLPKLKKVVVDYLCVEHFGLALQDLEYMAKKTVVAAEKRKGIVIAIIATRLLAIRLTRMWQAFARNADVEIEIFDSCENAETWLALR</sequence>
<evidence type="ECO:0008006" key="3">
    <source>
        <dbReference type="Google" id="ProtNLM"/>
    </source>
</evidence>
<proteinExistence type="predicted"/>
<protein>
    <recommendedName>
        <fullName evidence="3">STAS/SEC14 domain-containing protein</fullName>
    </recommendedName>
</protein>
<accession>A0A6C2UVE7</accession>
<evidence type="ECO:0000313" key="2">
    <source>
        <dbReference type="Proteomes" id="UP000346198"/>
    </source>
</evidence>
<dbReference type="EMBL" id="CAAHFH010000003">
    <property type="protein sequence ID" value="VGO23371.1"/>
    <property type="molecule type" value="Genomic_DNA"/>
</dbReference>
<dbReference type="RefSeq" id="WP_136065638.1">
    <property type="nucleotide sequence ID" value="NZ_CAAHFH010000003.1"/>
</dbReference>